<dbReference type="Proteomes" id="UP000664360">
    <property type="component" value="Chromosome"/>
</dbReference>
<feature type="coiled-coil region" evidence="1">
    <location>
        <begin position="729"/>
        <end position="784"/>
    </location>
</feature>
<dbReference type="Pfam" id="PF20155">
    <property type="entry name" value="TMP_3"/>
    <property type="match status" value="1"/>
</dbReference>
<dbReference type="RefSeq" id="WP_339093054.1">
    <property type="nucleotide sequence ID" value="NZ_CP147250.1"/>
</dbReference>
<name>A0ABZ2SUZ4_9ENTE</name>
<organism evidence="3 4">
    <name type="scientific">Candidatus Enterococcus mangumiae</name>
    <dbReference type="NCBI Taxonomy" id="2230878"/>
    <lineage>
        <taxon>Bacteria</taxon>
        <taxon>Bacillati</taxon>
        <taxon>Bacillota</taxon>
        <taxon>Bacilli</taxon>
        <taxon>Lactobacillales</taxon>
        <taxon>Enterococcaceae</taxon>
        <taxon>Enterococcus</taxon>
    </lineage>
</organism>
<feature type="coiled-coil region" evidence="1">
    <location>
        <begin position="840"/>
        <end position="913"/>
    </location>
</feature>
<protein>
    <recommendedName>
        <fullName evidence="2">Tape measure protein N-terminal domain-containing protein</fullName>
    </recommendedName>
</protein>
<evidence type="ECO:0000256" key="1">
    <source>
        <dbReference type="SAM" id="Coils"/>
    </source>
</evidence>
<gene>
    <name evidence="3" type="ORF">DOK79_001063</name>
</gene>
<dbReference type="NCBIfam" id="TIGR02675">
    <property type="entry name" value="tape_meas_nterm"/>
    <property type="match status" value="1"/>
</dbReference>
<keyword evidence="4" id="KW-1185">Reference proteome</keyword>
<feature type="domain" description="Tape measure protein N-terminal" evidence="2">
    <location>
        <begin position="333"/>
        <end position="524"/>
    </location>
</feature>
<reference evidence="3 4" key="2">
    <citation type="submission" date="2024-03" db="EMBL/GenBank/DDBJ databases">
        <title>The Genome Sequence of Enterococcus sp. DIV1094.</title>
        <authorList>
            <consortium name="The Broad Institute Genomics Platform"/>
            <consortium name="The Broad Institute Microbial Omics Core"/>
            <consortium name="The Broad Institute Genomic Center for Infectious Diseases"/>
            <person name="Earl A."/>
            <person name="Manson A."/>
            <person name="Gilmore M."/>
            <person name="Schwartman J."/>
            <person name="Shea T."/>
            <person name="Abouelleil A."/>
            <person name="Cao P."/>
            <person name="Chapman S."/>
            <person name="Cusick C."/>
            <person name="Young S."/>
            <person name="Neafsey D."/>
            <person name="Nusbaum C."/>
            <person name="Birren B."/>
        </authorList>
    </citation>
    <scope>NUCLEOTIDE SEQUENCE [LARGE SCALE GENOMIC DNA]</scope>
    <source>
        <strain evidence="3 4">DIV1094</strain>
    </source>
</reference>
<proteinExistence type="predicted"/>
<evidence type="ECO:0000313" key="3">
    <source>
        <dbReference type="EMBL" id="WYJ79523.1"/>
    </source>
</evidence>
<dbReference type="InterPro" id="IPR013491">
    <property type="entry name" value="Tape_meas_N"/>
</dbReference>
<accession>A0ABZ2SUZ4</accession>
<dbReference type="EMBL" id="CP147250">
    <property type="protein sequence ID" value="WYJ79523.1"/>
    <property type="molecule type" value="Genomic_DNA"/>
</dbReference>
<evidence type="ECO:0000313" key="4">
    <source>
        <dbReference type="Proteomes" id="UP000664360"/>
    </source>
</evidence>
<sequence>MSRSDGKVTIDIIVNGKQVTKEIDTVEQGFSRLGKNADDVMKKVGNDMGANTESGAKSANKAVDSVEKTVNDLGKTTESATAKAGKSIGDNFDAGSKEANQATDSVAKGVADLTATTSTELAKSGRIMGESFDSGAKDANQANEGVVKSVTSLVSSVESSAPKIGKELGSSFQSGAKEATSALDGIGKSSSNMLASIEVTSPKAGRSIGDSFEAGSKQAASALGSIEKSSAQMVPPVELSATKAGKSIATSLEAGSKDGAKTVSDAVDAMKKDLMSLGDEAEKSGAKMSTSFSQPEPKANLLTGSVGKLSAAMLITKGATTALSMAKGSLDGAFGRIDTLNNFENTMTRLTGSSEEAAAGMEGVRDVVVGTNYMLDSAAQTVQRLVMQNGSLEQSTKSYQIWGDAVAMYGDGAAETMDNVMDAMIQMRATGTVNMAQMDRMVRRGVDPWKIYEDATGMSMQSIRDALRDGEISANEFFDTVEQAMRDGGNEFTSVSGMAQQAGDTWAGSFANMATATSRGTANIIASMDEAFSETRFGSMKENIQGFGKTFEGALNSIAGVIPPVVSAIDMMAGGVIAVKDAAVTAAPVIIGLGTAFGGLLIVQKAAVATASYVQMLKYLTGATSGATMAKKVDAVATKLGISLNLQNATTTKAVVAANISNAASLKGAAAAQKTYAIAAGASAVAKKALAAASILLNPVVAGTAVALGLAGVAAAKMGIDFFAARKKAKELASELDGLKGDLDSVEKSTQSSAKEFESQAKVIESNTERNKDLAAELQRLSAIEDKSAADKKLMADTVDELNNSVTGLNLSYDEETGLLNATTEEINKRIEASKGMEEVNRLTERQKTLNQEAADIESSLTEVAKERMRLEKEASESGVDGKKKVKESLEGLSQKEDELQSLLVENQSERNQLYTEEQEKRRAVAETVSEANSQMITSWNVLSDAQQAALESMNSMYKKLVEESGNAFKQIEQQEAISLDQMKENLQKNAEAMRTWSTNVAILAKAGVDDGIIMQLEKLGPAGALQTQQMVDEMGLNLGSLAELGGEHTKTLLEQMGLHMEDLPKMSAEQSAWFVENLDLELGKLPETAQQHISDLNGTADATMKQAMASMANIVGEETETVAEKFGLVPEKSEASLRRGTEGRDFAQWGRQPVEEIGDGMVEATPKVEEAAKEVAQTPERVMGSQLEQTDYASMGAAPPTKFGQGILDNITSVEEASKEVANVPEQTIRETVGIDKYISLGHPVGEGTSQGVREGKPQVESAAKEIAMVPENILNNEMTASNYNKNGQDVGAGSAKGITDSQGAVQKAAKEIALVPGNEISTHMNQQEYQKHGEKVGKGTSQGIADAAPQAVSEINKMTEAMVKISNEGSKKMQEVFEKLTKEIDKTLQSLPKIATAIMRESNQAYSDGMRDANDTIRNGAQRMPDQMSHLPDQFYRIGQNSMIGLNNGLIAGQAHVLSTAASIANQVAQTMQRALDINSPSKVMEMDVGRWIPAGIGEGIERFKHLALDAIEDLGAQLVLPNIQAESVAIAGNAGFGLSLPAVKSETKTTTQTIHNTPHIDIHFDEITINDKLDIAELSELLAEHTADEMRRRLE</sequence>
<evidence type="ECO:0000259" key="2">
    <source>
        <dbReference type="Pfam" id="PF20155"/>
    </source>
</evidence>
<reference evidence="3 4" key="1">
    <citation type="submission" date="2021-03" db="EMBL/GenBank/DDBJ databases">
        <authorList>
            <person name="Gilmore M.S."/>
            <person name="Schwartzman J."/>
            <person name="Van Tyne D."/>
            <person name="Martin M."/>
            <person name="Earl A.M."/>
            <person name="Manson A.L."/>
            <person name="Straub T."/>
            <person name="Salamzade R."/>
            <person name="Saavedra J."/>
            <person name="Lebreton F."/>
            <person name="Prichula J."/>
            <person name="Schaufler K."/>
            <person name="Gaca A."/>
            <person name="Sgardioli B."/>
            <person name="Wagenaar J."/>
            <person name="Strong T."/>
        </authorList>
    </citation>
    <scope>NUCLEOTIDE SEQUENCE [LARGE SCALE GENOMIC DNA]</scope>
    <source>
        <strain evidence="3 4">DIV1094</strain>
    </source>
</reference>
<keyword evidence="1" id="KW-0175">Coiled coil</keyword>